<evidence type="ECO:0000313" key="2">
    <source>
        <dbReference type="Proteomes" id="UP000198297"/>
    </source>
</evidence>
<dbReference type="AlphaFoldDB" id="A0A238UV65"/>
<dbReference type="EMBL" id="FZNK01000001">
    <property type="protein sequence ID" value="SNR25764.1"/>
    <property type="molecule type" value="Genomic_DNA"/>
</dbReference>
<dbReference type="SUPFAM" id="SSF53649">
    <property type="entry name" value="Alkaline phosphatase-like"/>
    <property type="match status" value="1"/>
</dbReference>
<dbReference type="RefSeq" id="WP_208613633.1">
    <property type="nucleotide sequence ID" value="NZ_FZNK01000001.1"/>
</dbReference>
<proteinExistence type="predicted"/>
<name>A0A238UV65_HALEZ</name>
<dbReference type="Proteomes" id="UP000198297">
    <property type="component" value="Unassembled WGS sequence"/>
</dbReference>
<accession>A0A238UV65</accession>
<gene>
    <name evidence="1" type="ORF">SAMN06266787_101427</name>
</gene>
<dbReference type="Gene3D" id="3.40.720.10">
    <property type="entry name" value="Alkaline Phosphatase, subunit A"/>
    <property type="match status" value="1"/>
</dbReference>
<sequence>MKLSYALSEILKHGTNRTWWRSRLLSRVVSRYYATRENSGTRLVNEDWDNAIILDACRYDLFEETYSEFDIKGELRKRTSLESATPGFLHENFADETFHDLVYVSANPYISTELAASQFHDIVHVWKDGWDDDLETVTPETMYEATVEAASKYPEKRILSHFIQPHTPFIGKHRIGERDHFTIRDRALGNKSTTRRTRTPFERLEIGDLTYEDVWRAYRSNLERALSPTADLLDSLDGKTVVTSDHGNAMGEHATPFPIKVYGHPMGIRIPALTHVPYFEASWDSRKTITAEVPVKSEGEDTDIQERLRSLGYVE</sequence>
<evidence type="ECO:0000313" key="1">
    <source>
        <dbReference type="EMBL" id="SNR25764.1"/>
    </source>
</evidence>
<protein>
    <recommendedName>
        <fullName evidence="3">Sulfatase N-terminal domain-containing protein</fullName>
    </recommendedName>
</protein>
<reference evidence="1 2" key="1">
    <citation type="submission" date="2017-06" db="EMBL/GenBank/DDBJ databases">
        <authorList>
            <person name="Kim H.J."/>
            <person name="Triplett B.A."/>
        </authorList>
    </citation>
    <scope>NUCLEOTIDE SEQUENCE [LARGE SCALE GENOMIC DNA]</scope>
    <source>
        <strain evidence="1 2">DSM 19316</strain>
    </source>
</reference>
<organism evidence="1 2">
    <name type="scientific">Halorubrum ezzemoulense</name>
    <name type="common">Halorubrum chaoviator</name>
    <dbReference type="NCBI Taxonomy" id="337243"/>
    <lineage>
        <taxon>Archaea</taxon>
        <taxon>Methanobacteriati</taxon>
        <taxon>Methanobacteriota</taxon>
        <taxon>Stenosarchaea group</taxon>
        <taxon>Halobacteria</taxon>
        <taxon>Halobacteriales</taxon>
        <taxon>Haloferacaceae</taxon>
        <taxon>Halorubrum</taxon>
    </lineage>
</organism>
<evidence type="ECO:0008006" key="3">
    <source>
        <dbReference type="Google" id="ProtNLM"/>
    </source>
</evidence>
<dbReference type="InterPro" id="IPR017850">
    <property type="entry name" value="Alkaline_phosphatase_core_sf"/>
</dbReference>